<reference evidence="1 2" key="1">
    <citation type="journal article" date="2018" name="Front. Microbiol.">
        <title>Genomic and genetic insights into a cosmopolitan fungus, Paecilomyces variotii (Eurotiales).</title>
        <authorList>
            <person name="Urquhart A.S."/>
            <person name="Mondo S.J."/>
            <person name="Makela M.R."/>
            <person name="Hane J.K."/>
            <person name="Wiebenga A."/>
            <person name="He G."/>
            <person name="Mihaltcheva S."/>
            <person name="Pangilinan J."/>
            <person name="Lipzen A."/>
            <person name="Barry K."/>
            <person name="de Vries R.P."/>
            <person name="Grigoriev I.V."/>
            <person name="Idnurm A."/>
        </authorList>
    </citation>
    <scope>NUCLEOTIDE SEQUENCE [LARGE SCALE GENOMIC DNA]</scope>
    <source>
        <strain evidence="1 2">CBS 101075</strain>
    </source>
</reference>
<sequence length="87" mass="9890">MKKDDLPLLVTYTLFIEFFSSLWPSSVAYTVPGVHSESVIEALYAALLACSEILVGYTIRSPHETDVGFYIGIMHQEQLFMFLRDII</sequence>
<organism evidence="1 2">
    <name type="scientific">Byssochlamys spectabilis</name>
    <name type="common">Paecilomyces variotii</name>
    <dbReference type="NCBI Taxonomy" id="264951"/>
    <lineage>
        <taxon>Eukaryota</taxon>
        <taxon>Fungi</taxon>
        <taxon>Dikarya</taxon>
        <taxon>Ascomycota</taxon>
        <taxon>Pezizomycotina</taxon>
        <taxon>Eurotiomycetes</taxon>
        <taxon>Eurotiomycetidae</taxon>
        <taxon>Eurotiales</taxon>
        <taxon>Thermoascaceae</taxon>
        <taxon>Paecilomyces</taxon>
    </lineage>
</organism>
<comment type="caution">
    <text evidence="1">The sequence shown here is derived from an EMBL/GenBank/DDBJ whole genome shotgun (WGS) entry which is preliminary data.</text>
</comment>
<gene>
    <name evidence="1" type="ORF">C8Q69DRAFT_479827</name>
</gene>
<dbReference type="AlphaFoldDB" id="A0A443HJS1"/>
<dbReference type="VEuPathDB" id="FungiDB:C8Q69DRAFT_479827"/>
<accession>A0A443HJS1</accession>
<proteinExistence type="predicted"/>
<dbReference type="EMBL" id="RCNU01000014">
    <property type="protein sequence ID" value="RWQ92101.1"/>
    <property type="molecule type" value="Genomic_DNA"/>
</dbReference>
<protein>
    <submittedName>
        <fullName evidence="1">Uncharacterized protein</fullName>
    </submittedName>
</protein>
<keyword evidence="2" id="KW-1185">Reference proteome</keyword>
<dbReference type="Proteomes" id="UP000283841">
    <property type="component" value="Unassembled WGS sequence"/>
</dbReference>
<name>A0A443HJS1_BYSSP</name>
<dbReference type="RefSeq" id="XP_028481746.1">
    <property type="nucleotide sequence ID" value="XM_028631475.1"/>
</dbReference>
<dbReference type="GeneID" id="39600752"/>
<evidence type="ECO:0000313" key="1">
    <source>
        <dbReference type="EMBL" id="RWQ92101.1"/>
    </source>
</evidence>
<evidence type="ECO:0000313" key="2">
    <source>
        <dbReference type="Proteomes" id="UP000283841"/>
    </source>
</evidence>